<evidence type="ECO:0000256" key="3">
    <source>
        <dbReference type="ARBA" id="ARBA00022692"/>
    </source>
</evidence>
<dbReference type="Pfam" id="PF01490">
    <property type="entry name" value="Aa_trans"/>
    <property type="match status" value="1"/>
</dbReference>
<accession>A0A371F0N2</accession>
<dbReference type="PANTHER" id="PTHR22950">
    <property type="entry name" value="AMINO ACID TRANSPORTER"/>
    <property type="match status" value="1"/>
</dbReference>
<dbReference type="Proteomes" id="UP000257109">
    <property type="component" value="Unassembled WGS sequence"/>
</dbReference>
<keyword evidence="4" id="KW-0029">Amino-acid transport</keyword>
<feature type="non-terminal residue" evidence="10">
    <location>
        <position position="486"/>
    </location>
</feature>
<evidence type="ECO:0000313" key="11">
    <source>
        <dbReference type="Proteomes" id="UP000257109"/>
    </source>
</evidence>
<dbReference type="AlphaFoldDB" id="A0A371F0N2"/>
<feature type="transmembrane region" description="Helical" evidence="8">
    <location>
        <begin position="371"/>
        <end position="391"/>
    </location>
</feature>
<dbReference type="InterPro" id="IPR013057">
    <property type="entry name" value="AA_transpt_TM"/>
</dbReference>
<organism evidence="10 11">
    <name type="scientific">Mucuna pruriens</name>
    <name type="common">Velvet bean</name>
    <name type="synonym">Dolichos pruriens</name>
    <dbReference type="NCBI Taxonomy" id="157652"/>
    <lineage>
        <taxon>Eukaryota</taxon>
        <taxon>Viridiplantae</taxon>
        <taxon>Streptophyta</taxon>
        <taxon>Embryophyta</taxon>
        <taxon>Tracheophyta</taxon>
        <taxon>Spermatophyta</taxon>
        <taxon>Magnoliopsida</taxon>
        <taxon>eudicotyledons</taxon>
        <taxon>Gunneridae</taxon>
        <taxon>Pentapetalae</taxon>
        <taxon>rosids</taxon>
        <taxon>fabids</taxon>
        <taxon>Fabales</taxon>
        <taxon>Fabaceae</taxon>
        <taxon>Papilionoideae</taxon>
        <taxon>50 kb inversion clade</taxon>
        <taxon>NPAAA clade</taxon>
        <taxon>indigoferoid/millettioid clade</taxon>
        <taxon>Phaseoleae</taxon>
        <taxon>Mucuna</taxon>
    </lineage>
</organism>
<evidence type="ECO:0000256" key="4">
    <source>
        <dbReference type="ARBA" id="ARBA00022970"/>
    </source>
</evidence>
<dbReference type="GO" id="GO:0031090">
    <property type="term" value="C:organelle membrane"/>
    <property type="evidence" value="ECO:0007669"/>
    <property type="project" value="UniProtKB-ARBA"/>
</dbReference>
<dbReference type="STRING" id="157652.A0A371F0N2"/>
<proteinExistence type="predicted"/>
<keyword evidence="6 8" id="KW-0472">Membrane</keyword>
<evidence type="ECO:0000313" key="10">
    <source>
        <dbReference type="EMBL" id="RDX71847.1"/>
    </source>
</evidence>
<dbReference type="EMBL" id="QJKJ01011176">
    <property type="protein sequence ID" value="RDX71847.1"/>
    <property type="molecule type" value="Genomic_DNA"/>
</dbReference>
<evidence type="ECO:0000256" key="7">
    <source>
        <dbReference type="SAM" id="MobiDB-lite"/>
    </source>
</evidence>
<dbReference type="GO" id="GO:0015179">
    <property type="term" value="F:L-amino acid transmembrane transporter activity"/>
    <property type="evidence" value="ECO:0007669"/>
    <property type="project" value="TreeGrafter"/>
</dbReference>
<gene>
    <name evidence="10" type="primary">AVT6A</name>
    <name evidence="10" type="ORF">CR513_48751</name>
</gene>
<feature type="non-terminal residue" evidence="10">
    <location>
        <position position="1"/>
    </location>
</feature>
<comment type="caution">
    <text evidence="10">The sequence shown here is derived from an EMBL/GenBank/DDBJ whole genome shotgun (WGS) entry which is preliminary data.</text>
</comment>
<feature type="transmembrane region" description="Helical" evidence="8">
    <location>
        <begin position="334"/>
        <end position="351"/>
    </location>
</feature>
<feature type="transmembrane region" description="Helical" evidence="8">
    <location>
        <begin position="246"/>
        <end position="265"/>
    </location>
</feature>
<name>A0A371F0N2_MUCPR</name>
<feature type="transmembrane region" description="Helical" evidence="8">
    <location>
        <begin position="205"/>
        <end position="226"/>
    </location>
</feature>
<keyword evidence="3 8" id="KW-0812">Transmembrane</keyword>
<feature type="transmembrane region" description="Helical" evidence="8">
    <location>
        <begin position="78"/>
        <end position="99"/>
    </location>
</feature>
<feature type="transmembrane region" description="Helical" evidence="8">
    <location>
        <begin position="52"/>
        <end position="72"/>
    </location>
</feature>
<evidence type="ECO:0000256" key="8">
    <source>
        <dbReference type="SAM" id="Phobius"/>
    </source>
</evidence>
<evidence type="ECO:0000256" key="6">
    <source>
        <dbReference type="ARBA" id="ARBA00023136"/>
    </source>
</evidence>
<feature type="transmembrane region" description="Helical" evidence="8">
    <location>
        <begin position="286"/>
        <end position="305"/>
    </location>
</feature>
<feature type="transmembrane region" description="Helical" evidence="8">
    <location>
        <begin position="169"/>
        <end position="193"/>
    </location>
</feature>
<dbReference type="PANTHER" id="PTHR22950:SF634">
    <property type="entry name" value="TRANSMEMBRANE AMINO ACID TRANSPORTER FAMILY PROTEIN"/>
    <property type="match status" value="1"/>
</dbReference>
<keyword evidence="11" id="KW-1185">Reference proteome</keyword>
<protein>
    <submittedName>
        <fullName evidence="10">Amino acid transporter AVT6A</fullName>
    </submittedName>
</protein>
<comment type="subcellular location">
    <subcellularLocation>
        <location evidence="1">Membrane</location>
        <topology evidence="1">Multi-pass membrane protein</topology>
    </subcellularLocation>
</comment>
<feature type="transmembrane region" description="Helical" evidence="8">
    <location>
        <begin position="397"/>
        <end position="419"/>
    </location>
</feature>
<feature type="domain" description="Amino acid transporter transmembrane" evidence="9">
    <location>
        <begin position="47"/>
        <end position="451"/>
    </location>
</feature>
<keyword evidence="2" id="KW-0813">Transport</keyword>
<sequence length="486" mass="52645">MTIGSFEAKPKKSKSRRNNKVVVDEKAPLIPKTHESDAAGFDDFNGASFSGAVFNLSTTIIGAGIMALPATVKKLGMVPGLLAIILTALLTEKSIGFMLRISRAGDLSSYGNLVGDAFGKFGKALVQICVVVNNVGMLIIYMIIIGDVISGTSSSGTHHSGVLEGWFGVHWWTGRTFILLFTTFAVFAPLSCFKRIDSLRYTSALSFGLAVVFLVIAVGISIFKIAIGGVSMPRLFPIITDVSSVFELFTVTPVVVTAYLCHFNVNPIDNELEDSSQIHGIVRTSLGLCASVYLLTSFFGFLLFGEGTLADVLANFDTDLGIPFGSVLNDAVRFSYAAHLVLVFPVVFYSVRINLDGLIFPSSRPLVLDNFRFASITIALIGVVYLGANFVPSIWDIFQFTGATAAACLSFIFPAAITLKDRYNTATKKDKILSVFMIVLAVFSNAMAIYSDTFALIKDSLIHRENTTFWTPNDIALRTNVLLFVL</sequence>
<evidence type="ECO:0000256" key="1">
    <source>
        <dbReference type="ARBA" id="ARBA00004141"/>
    </source>
</evidence>
<feature type="region of interest" description="Disordered" evidence="7">
    <location>
        <begin position="1"/>
        <end position="20"/>
    </location>
</feature>
<reference evidence="10" key="1">
    <citation type="submission" date="2018-05" db="EMBL/GenBank/DDBJ databases">
        <title>Draft genome of Mucuna pruriens seed.</title>
        <authorList>
            <person name="Nnadi N.E."/>
            <person name="Vos R."/>
            <person name="Hasami M.H."/>
            <person name="Devisetty U.K."/>
            <person name="Aguiy J.C."/>
        </authorList>
    </citation>
    <scope>NUCLEOTIDE SEQUENCE [LARGE SCALE GENOMIC DNA]</scope>
    <source>
        <strain evidence="10">JCA_2017</strain>
    </source>
</reference>
<feature type="transmembrane region" description="Helical" evidence="8">
    <location>
        <begin position="431"/>
        <end position="450"/>
    </location>
</feature>
<keyword evidence="5 8" id="KW-1133">Transmembrane helix</keyword>
<dbReference type="OrthoDB" id="28208at2759"/>
<evidence type="ECO:0000256" key="5">
    <source>
        <dbReference type="ARBA" id="ARBA00022989"/>
    </source>
</evidence>
<feature type="transmembrane region" description="Helical" evidence="8">
    <location>
        <begin position="124"/>
        <end position="149"/>
    </location>
</feature>
<evidence type="ECO:0000259" key="9">
    <source>
        <dbReference type="Pfam" id="PF01490"/>
    </source>
</evidence>
<evidence type="ECO:0000256" key="2">
    <source>
        <dbReference type="ARBA" id="ARBA00022448"/>
    </source>
</evidence>